<keyword evidence="6 9" id="KW-0342">GTP-binding</keyword>
<dbReference type="InterPro" id="IPR006073">
    <property type="entry name" value="GTP-bd"/>
</dbReference>
<sequence length="441" mass="49047">MSKPLVAVVGRPNVGKSTFFNKIVGRRVSIVEDTPGVTRDRIYAEAEWSGVSFALIDTGGIEPDSKDVILSQMREQAETAMDTADVILFMTDGKEGVTASDREVASMLMRTGKKVILAVNKIDTARLPEDFYDFYELGLGEPVAISSVNMLNLGDLLDRIVESFPHDAGREEEDRIKIAVIGKPNVGKSSLINKLLGEKRVIVSPIAGTTRDSIDTPFERDGEKYLLIDTAGIRRKSKVNESIERFSVVRAVAAIERCDVCLLMIDAREGITEQDKKIAGIAHEAGKGIIVAVNKWDLIEKETNTMSEFRKKIAAELTFMSYAPSVFISALTGQRTQEVIDLARYVAENRAMRVPTGQLNSLIADATMMKQPPSDKGKRLKIYYVTQVGVKPPLFSFKINSRPLMHFSYSRYLENKIREGFGFEGTSLKFVFREKGEKEDV</sequence>
<feature type="binding site" evidence="9">
    <location>
        <begin position="294"/>
        <end position="297"/>
    </location>
    <ligand>
        <name>GTP</name>
        <dbReference type="ChEBI" id="CHEBI:37565"/>
        <label>2</label>
    </ligand>
</feature>
<dbReference type="InterPro" id="IPR016484">
    <property type="entry name" value="GTPase_Der"/>
</dbReference>
<keyword evidence="5 9" id="KW-0547">Nucleotide-binding</keyword>
<dbReference type="GO" id="GO:0005525">
    <property type="term" value="F:GTP binding"/>
    <property type="evidence" value="ECO:0007669"/>
    <property type="project" value="UniProtKB-UniRule"/>
</dbReference>
<dbReference type="PANTHER" id="PTHR43834:SF6">
    <property type="entry name" value="GTPASE DER"/>
    <property type="match status" value="1"/>
</dbReference>
<dbReference type="InterPro" id="IPR032859">
    <property type="entry name" value="KH_dom-like"/>
</dbReference>
<reference evidence="13" key="1">
    <citation type="submission" date="2020-10" db="EMBL/GenBank/DDBJ databases">
        <authorList>
            <person name="Gilroy R."/>
        </authorList>
    </citation>
    <scope>NUCLEOTIDE SEQUENCE</scope>
    <source>
        <strain evidence="13">ChiHcec3-6078</strain>
    </source>
</reference>
<organism evidence="13 14">
    <name type="scientific">Candidatus Allocopromorpha excrementigallinarum</name>
    <dbReference type="NCBI Taxonomy" id="2840742"/>
    <lineage>
        <taxon>Bacteria</taxon>
        <taxon>Bacillati</taxon>
        <taxon>Bacillota</taxon>
        <taxon>Clostridia</taxon>
        <taxon>Eubacteriales</taxon>
        <taxon>Eubacteriaceae</taxon>
        <taxon>Eubacteriaceae incertae sedis</taxon>
        <taxon>Candidatus Allocopromorpha</taxon>
    </lineage>
</organism>
<dbReference type="Pfam" id="PF14714">
    <property type="entry name" value="KH_dom-like"/>
    <property type="match status" value="1"/>
</dbReference>
<dbReference type="GO" id="GO:0042254">
    <property type="term" value="P:ribosome biogenesis"/>
    <property type="evidence" value="ECO:0007669"/>
    <property type="project" value="UniProtKB-KW"/>
</dbReference>
<dbReference type="AlphaFoldDB" id="A0A9D1HZS3"/>
<evidence type="ECO:0000256" key="4">
    <source>
        <dbReference type="ARBA" id="ARBA00022737"/>
    </source>
</evidence>
<dbReference type="SUPFAM" id="SSF52540">
    <property type="entry name" value="P-loop containing nucleoside triphosphate hydrolases"/>
    <property type="match status" value="2"/>
</dbReference>
<feature type="binding site" evidence="9">
    <location>
        <begin position="229"/>
        <end position="233"/>
    </location>
    <ligand>
        <name>GTP</name>
        <dbReference type="ChEBI" id="CHEBI:37565"/>
        <label>2</label>
    </ligand>
</feature>
<comment type="function">
    <text evidence="8 9 11">GTPase that plays an essential role in the late steps of ribosome biogenesis.</text>
</comment>
<evidence type="ECO:0000256" key="8">
    <source>
        <dbReference type="ARBA" id="ARBA00053470"/>
    </source>
</evidence>
<dbReference type="FunFam" id="3.30.300.20:FF:000004">
    <property type="entry name" value="GTPase Der"/>
    <property type="match status" value="1"/>
</dbReference>
<evidence type="ECO:0000259" key="12">
    <source>
        <dbReference type="PROSITE" id="PS51712"/>
    </source>
</evidence>
<evidence type="ECO:0000313" key="14">
    <source>
        <dbReference type="Proteomes" id="UP000824090"/>
    </source>
</evidence>
<dbReference type="GO" id="GO:0043022">
    <property type="term" value="F:ribosome binding"/>
    <property type="evidence" value="ECO:0007669"/>
    <property type="project" value="TreeGrafter"/>
</dbReference>
<dbReference type="InterPro" id="IPR005225">
    <property type="entry name" value="Small_GTP-bd"/>
</dbReference>
<dbReference type="PIRSF" id="PIRSF006485">
    <property type="entry name" value="GTP-binding_EngA"/>
    <property type="match status" value="1"/>
</dbReference>
<evidence type="ECO:0000256" key="3">
    <source>
        <dbReference type="ARBA" id="ARBA00022517"/>
    </source>
</evidence>
<dbReference type="PROSITE" id="PS51712">
    <property type="entry name" value="G_ENGA"/>
    <property type="match status" value="2"/>
</dbReference>
<dbReference type="FunFam" id="3.40.50.300:FF:000040">
    <property type="entry name" value="GTPase Der"/>
    <property type="match status" value="1"/>
</dbReference>
<dbReference type="PANTHER" id="PTHR43834">
    <property type="entry name" value="GTPASE DER"/>
    <property type="match status" value="1"/>
</dbReference>
<evidence type="ECO:0000256" key="6">
    <source>
        <dbReference type="ARBA" id="ARBA00023134"/>
    </source>
</evidence>
<dbReference type="Gene3D" id="3.30.300.20">
    <property type="match status" value="1"/>
</dbReference>
<keyword evidence="3 9" id="KW-0690">Ribosome biogenesis</keyword>
<gene>
    <name evidence="9 13" type="primary">der</name>
    <name evidence="13" type="ORF">IAC50_03405</name>
</gene>
<protein>
    <recommendedName>
        <fullName evidence="2 9">GTPase Der</fullName>
    </recommendedName>
    <alternativeName>
        <fullName evidence="7 9">GTP-binding protein EngA</fullName>
    </alternativeName>
</protein>
<dbReference type="FunFam" id="3.40.50.300:FF:000057">
    <property type="entry name" value="GTPase Der"/>
    <property type="match status" value="1"/>
</dbReference>
<dbReference type="InterPro" id="IPR015946">
    <property type="entry name" value="KH_dom-like_a/b"/>
</dbReference>
<evidence type="ECO:0000256" key="7">
    <source>
        <dbReference type="ARBA" id="ARBA00032345"/>
    </source>
</evidence>
<comment type="similarity">
    <text evidence="1 9 10 11">Belongs to the TRAFAC class TrmE-Era-EngA-EngB-Septin-like GTPase superfamily. EngA (Der) GTPase family.</text>
</comment>
<evidence type="ECO:0000256" key="1">
    <source>
        <dbReference type="ARBA" id="ARBA00008279"/>
    </source>
</evidence>
<dbReference type="CDD" id="cd01895">
    <property type="entry name" value="EngA2"/>
    <property type="match status" value="1"/>
</dbReference>
<feature type="domain" description="EngA-type G" evidence="12">
    <location>
        <begin position="4"/>
        <end position="168"/>
    </location>
</feature>
<dbReference type="Pfam" id="PF01926">
    <property type="entry name" value="MMR_HSR1"/>
    <property type="match status" value="2"/>
</dbReference>
<dbReference type="NCBIfam" id="TIGR03594">
    <property type="entry name" value="GTPase_EngA"/>
    <property type="match status" value="1"/>
</dbReference>
<evidence type="ECO:0000256" key="10">
    <source>
        <dbReference type="PROSITE-ProRule" id="PRU01049"/>
    </source>
</evidence>
<dbReference type="EMBL" id="DVMP01000070">
    <property type="protein sequence ID" value="HIU25534.1"/>
    <property type="molecule type" value="Genomic_DNA"/>
</dbReference>
<name>A0A9D1HZS3_9FIRM</name>
<dbReference type="PRINTS" id="PR00326">
    <property type="entry name" value="GTP1OBG"/>
</dbReference>
<feature type="binding site" evidence="9">
    <location>
        <begin position="182"/>
        <end position="189"/>
    </location>
    <ligand>
        <name>GTP</name>
        <dbReference type="ChEBI" id="CHEBI:37565"/>
        <label>2</label>
    </ligand>
</feature>
<proteinExistence type="inferred from homology"/>
<evidence type="ECO:0000256" key="9">
    <source>
        <dbReference type="HAMAP-Rule" id="MF_00195"/>
    </source>
</evidence>
<feature type="domain" description="EngA-type G" evidence="12">
    <location>
        <begin position="176"/>
        <end position="351"/>
    </location>
</feature>
<reference evidence="13" key="2">
    <citation type="journal article" date="2021" name="PeerJ">
        <title>Extensive microbial diversity within the chicken gut microbiome revealed by metagenomics and culture.</title>
        <authorList>
            <person name="Gilroy R."/>
            <person name="Ravi A."/>
            <person name="Getino M."/>
            <person name="Pursley I."/>
            <person name="Horton D.L."/>
            <person name="Alikhan N.F."/>
            <person name="Baker D."/>
            <person name="Gharbi K."/>
            <person name="Hall N."/>
            <person name="Watson M."/>
            <person name="Adriaenssens E.M."/>
            <person name="Foster-Nyarko E."/>
            <person name="Jarju S."/>
            <person name="Secka A."/>
            <person name="Antonio M."/>
            <person name="Oren A."/>
            <person name="Chaudhuri R.R."/>
            <person name="La Ragione R."/>
            <person name="Hildebrand F."/>
            <person name="Pallen M.J."/>
        </authorList>
    </citation>
    <scope>NUCLEOTIDE SEQUENCE</scope>
    <source>
        <strain evidence="13">ChiHcec3-6078</strain>
    </source>
</reference>
<feature type="binding site" evidence="9">
    <location>
        <begin position="57"/>
        <end position="61"/>
    </location>
    <ligand>
        <name>GTP</name>
        <dbReference type="ChEBI" id="CHEBI:37565"/>
        <label>1</label>
    </ligand>
</feature>
<evidence type="ECO:0000256" key="2">
    <source>
        <dbReference type="ARBA" id="ARBA00020953"/>
    </source>
</evidence>
<dbReference type="InterPro" id="IPR031166">
    <property type="entry name" value="G_ENGA"/>
</dbReference>
<evidence type="ECO:0000256" key="5">
    <source>
        <dbReference type="ARBA" id="ARBA00022741"/>
    </source>
</evidence>
<dbReference type="Gene3D" id="3.40.50.300">
    <property type="entry name" value="P-loop containing nucleotide triphosphate hydrolases"/>
    <property type="match status" value="2"/>
</dbReference>
<comment type="caution">
    <text evidence="13">The sequence shown here is derived from an EMBL/GenBank/DDBJ whole genome shotgun (WGS) entry which is preliminary data.</text>
</comment>
<dbReference type="NCBIfam" id="TIGR00231">
    <property type="entry name" value="small_GTP"/>
    <property type="match status" value="2"/>
</dbReference>
<keyword evidence="4 11" id="KW-0677">Repeat</keyword>
<comment type="subunit">
    <text evidence="9">Associates with the 50S ribosomal subunit.</text>
</comment>
<evidence type="ECO:0000313" key="13">
    <source>
        <dbReference type="EMBL" id="HIU25534.1"/>
    </source>
</evidence>
<evidence type="ECO:0000256" key="11">
    <source>
        <dbReference type="RuleBase" id="RU004481"/>
    </source>
</evidence>
<dbReference type="CDD" id="cd01894">
    <property type="entry name" value="EngA1"/>
    <property type="match status" value="1"/>
</dbReference>
<feature type="binding site" evidence="9">
    <location>
        <begin position="10"/>
        <end position="17"/>
    </location>
    <ligand>
        <name>GTP</name>
        <dbReference type="ChEBI" id="CHEBI:37565"/>
        <label>1</label>
    </ligand>
</feature>
<dbReference type="HAMAP" id="MF_00195">
    <property type="entry name" value="GTPase_Der"/>
    <property type="match status" value="1"/>
</dbReference>
<feature type="binding site" evidence="9">
    <location>
        <begin position="120"/>
        <end position="123"/>
    </location>
    <ligand>
        <name>GTP</name>
        <dbReference type="ChEBI" id="CHEBI:37565"/>
        <label>1</label>
    </ligand>
</feature>
<dbReference type="Proteomes" id="UP000824090">
    <property type="component" value="Unassembled WGS sequence"/>
</dbReference>
<dbReference type="InterPro" id="IPR027417">
    <property type="entry name" value="P-loop_NTPase"/>
</dbReference>
<accession>A0A9D1HZS3</accession>